<dbReference type="Proteomes" id="UP000617041">
    <property type="component" value="Unassembled WGS sequence"/>
</dbReference>
<dbReference type="RefSeq" id="WP_200785865.1">
    <property type="nucleotide sequence ID" value="NZ_JAEDAO010000001.1"/>
</dbReference>
<dbReference type="PANTHER" id="PTHR37304">
    <property type="entry name" value="MEMBRANE PROTEIN-RELATED"/>
    <property type="match status" value="1"/>
</dbReference>
<dbReference type="Pfam" id="PF04070">
    <property type="entry name" value="DUF378"/>
    <property type="match status" value="1"/>
</dbReference>
<comment type="caution">
    <text evidence="3">The sequence shown here is derived from an EMBL/GenBank/DDBJ whole genome shotgun (WGS) entry which is preliminary data.</text>
</comment>
<keyword evidence="2" id="KW-1133">Transmembrane helix</keyword>
<dbReference type="EMBL" id="JAEDAO010000001">
    <property type="protein sequence ID" value="MBK0391016.1"/>
    <property type="molecule type" value="Genomic_DNA"/>
</dbReference>
<dbReference type="PANTHER" id="PTHR37304:SF1">
    <property type="entry name" value="MEMBRANE PROTEIN"/>
    <property type="match status" value="1"/>
</dbReference>
<feature type="transmembrane region" description="Helical" evidence="2">
    <location>
        <begin position="72"/>
        <end position="100"/>
    </location>
</feature>
<gene>
    <name evidence="3" type="ORF">I8E28_00305</name>
</gene>
<feature type="transmembrane region" description="Helical" evidence="2">
    <location>
        <begin position="106"/>
        <end position="125"/>
    </location>
</feature>
<evidence type="ECO:0000313" key="3">
    <source>
        <dbReference type="EMBL" id="MBK0391016.1"/>
    </source>
</evidence>
<evidence type="ECO:0000256" key="1">
    <source>
        <dbReference type="SAM" id="MobiDB-lite"/>
    </source>
</evidence>
<feature type="region of interest" description="Disordered" evidence="1">
    <location>
        <begin position="1"/>
        <end position="48"/>
    </location>
</feature>
<protein>
    <submittedName>
        <fullName evidence="3">DUF378 domain-containing protein</fullName>
    </submittedName>
</protein>
<feature type="compositionally biased region" description="Basic and acidic residues" evidence="1">
    <location>
        <begin position="22"/>
        <end position="35"/>
    </location>
</feature>
<keyword evidence="2" id="KW-0812">Transmembrane</keyword>
<proteinExistence type="predicted"/>
<keyword evidence="4" id="KW-1185">Reference proteome</keyword>
<name>A0A934UPQ8_9BURK</name>
<dbReference type="AlphaFoldDB" id="A0A934UPQ8"/>
<keyword evidence="2" id="KW-0472">Membrane</keyword>
<organism evidence="3 4">
    <name type="scientific">Ramlibacter algicola</name>
    <dbReference type="NCBI Taxonomy" id="2795217"/>
    <lineage>
        <taxon>Bacteria</taxon>
        <taxon>Pseudomonadati</taxon>
        <taxon>Pseudomonadota</taxon>
        <taxon>Betaproteobacteria</taxon>
        <taxon>Burkholderiales</taxon>
        <taxon>Comamonadaceae</taxon>
        <taxon>Ramlibacter</taxon>
    </lineage>
</organism>
<accession>A0A934UPQ8</accession>
<dbReference type="InterPro" id="IPR007211">
    <property type="entry name" value="DUF378"/>
</dbReference>
<evidence type="ECO:0000313" key="4">
    <source>
        <dbReference type="Proteomes" id="UP000617041"/>
    </source>
</evidence>
<sequence>MADHDDRRDVYRDPVRPATTDDPYRETTTTRDPYRDTTTTTTTAYRETAAYDNREPARHHHVGVGSKNLLDWLAIILLIVGGLNWGLVGLFGFDLVAAIFGSGTTIARAIYIAVGVAAIWGFALMRLGPAHRH</sequence>
<evidence type="ECO:0000256" key="2">
    <source>
        <dbReference type="SAM" id="Phobius"/>
    </source>
</evidence>
<reference evidence="3" key="1">
    <citation type="submission" date="2020-12" db="EMBL/GenBank/DDBJ databases">
        <title>Ramlibacter sp. nov., isolated from a freshwater alga, Cryptomonas.</title>
        <authorList>
            <person name="Kim H.M."/>
            <person name="Jeon C.O."/>
        </authorList>
    </citation>
    <scope>NUCLEOTIDE SEQUENCE</scope>
    <source>
        <strain evidence="3">CrO1</strain>
    </source>
</reference>
<feature type="compositionally biased region" description="Low complexity" evidence="1">
    <location>
        <begin position="36"/>
        <end position="48"/>
    </location>
</feature>
<feature type="compositionally biased region" description="Basic and acidic residues" evidence="1">
    <location>
        <begin position="1"/>
        <end position="15"/>
    </location>
</feature>